<dbReference type="Proteomes" id="UP001215598">
    <property type="component" value="Unassembled WGS sequence"/>
</dbReference>
<comment type="caution">
    <text evidence="1">The sequence shown here is derived from an EMBL/GenBank/DDBJ whole genome shotgun (WGS) entry which is preliminary data.</text>
</comment>
<dbReference type="AlphaFoldDB" id="A0AAD7N065"/>
<evidence type="ECO:0000313" key="1">
    <source>
        <dbReference type="EMBL" id="KAJ7738414.1"/>
    </source>
</evidence>
<accession>A0AAD7N065</accession>
<proteinExistence type="predicted"/>
<name>A0AAD7N065_9AGAR</name>
<evidence type="ECO:0000313" key="2">
    <source>
        <dbReference type="Proteomes" id="UP001215598"/>
    </source>
</evidence>
<dbReference type="EMBL" id="JARKIB010000112">
    <property type="protein sequence ID" value="KAJ7738414.1"/>
    <property type="molecule type" value="Genomic_DNA"/>
</dbReference>
<gene>
    <name evidence="1" type="ORF">B0H16DRAFT_1694877</name>
</gene>
<keyword evidence="2" id="KW-1185">Reference proteome</keyword>
<sequence>MQDSPSHLILTAVLTCVAAIPNHVIRYAALGLTAACTLIYNIRIHSPRKNLRRLAQLIDCTDLRIRYATAHCPRYHFALAEQTMKLLHLSAIYCHILTCESQRFSWTQYRLILNDIAACIIHVEGISNAVEHIIEAERQRQLADDMNEVQAVLATAPPAAQIYPRTQYGTESYLQQCLNPQQGMLYPRISLLQIYTRCKLLPSSVVL</sequence>
<organism evidence="1 2">
    <name type="scientific">Mycena metata</name>
    <dbReference type="NCBI Taxonomy" id="1033252"/>
    <lineage>
        <taxon>Eukaryota</taxon>
        <taxon>Fungi</taxon>
        <taxon>Dikarya</taxon>
        <taxon>Basidiomycota</taxon>
        <taxon>Agaricomycotina</taxon>
        <taxon>Agaricomycetes</taxon>
        <taxon>Agaricomycetidae</taxon>
        <taxon>Agaricales</taxon>
        <taxon>Marasmiineae</taxon>
        <taxon>Mycenaceae</taxon>
        <taxon>Mycena</taxon>
    </lineage>
</organism>
<protein>
    <submittedName>
        <fullName evidence="1">Uncharacterized protein</fullName>
    </submittedName>
</protein>
<reference evidence="1" key="1">
    <citation type="submission" date="2023-03" db="EMBL/GenBank/DDBJ databases">
        <title>Massive genome expansion in bonnet fungi (Mycena s.s.) driven by repeated elements and novel gene families across ecological guilds.</title>
        <authorList>
            <consortium name="Lawrence Berkeley National Laboratory"/>
            <person name="Harder C.B."/>
            <person name="Miyauchi S."/>
            <person name="Viragh M."/>
            <person name="Kuo A."/>
            <person name="Thoen E."/>
            <person name="Andreopoulos B."/>
            <person name="Lu D."/>
            <person name="Skrede I."/>
            <person name="Drula E."/>
            <person name="Henrissat B."/>
            <person name="Morin E."/>
            <person name="Kohler A."/>
            <person name="Barry K."/>
            <person name="LaButti K."/>
            <person name="Morin E."/>
            <person name="Salamov A."/>
            <person name="Lipzen A."/>
            <person name="Mereny Z."/>
            <person name="Hegedus B."/>
            <person name="Baldrian P."/>
            <person name="Stursova M."/>
            <person name="Weitz H."/>
            <person name="Taylor A."/>
            <person name="Grigoriev I.V."/>
            <person name="Nagy L.G."/>
            <person name="Martin F."/>
            <person name="Kauserud H."/>
        </authorList>
    </citation>
    <scope>NUCLEOTIDE SEQUENCE</scope>
    <source>
        <strain evidence="1">CBHHK182m</strain>
    </source>
</reference>